<name>A0A378X355_9NOCA</name>
<organism evidence="1 2">
    <name type="scientific">Nocardia africana</name>
    <dbReference type="NCBI Taxonomy" id="134964"/>
    <lineage>
        <taxon>Bacteria</taxon>
        <taxon>Bacillati</taxon>
        <taxon>Actinomycetota</taxon>
        <taxon>Actinomycetes</taxon>
        <taxon>Mycobacteriales</taxon>
        <taxon>Nocardiaceae</taxon>
        <taxon>Nocardia</taxon>
    </lineage>
</organism>
<gene>
    <name evidence="1" type="ORF">NCTC13184_05795</name>
</gene>
<sequence>MLIEHGVDTVTPLDAAGDRTFVVEFQSGPGFRITSAAALHLAQQLLVALTDVGTLPPPNLDDIAAVNVLTEAAADAKFLGHLELADRLRHVIRTRFGAVPRHDLDIAVAERLIGGVR</sequence>
<dbReference type="Proteomes" id="UP000255082">
    <property type="component" value="Unassembled WGS sequence"/>
</dbReference>
<evidence type="ECO:0000313" key="1">
    <source>
        <dbReference type="EMBL" id="SUA47255.1"/>
    </source>
</evidence>
<proteinExistence type="predicted"/>
<dbReference type="RefSeq" id="WP_062968761.1">
    <property type="nucleotide sequence ID" value="NZ_JAJFOE010000001.1"/>
</dbReference>
<accession>A0A378X355</accession>
<dbReference type="AlphaFoldDB" id="A0A378X355"/>
<protein>
    <submittedName>
        <fullName evidence="1">Uncharacterized protein</fullName>
    </submittedName>
</protein>
<reference evidence="1 2" key="1">
    <citation type="submission" date="2018-06" db="EMBL/GenBank/DDBJ databases">
        <authorList>
            <consortium name="Pathogen Informatics"/>
            <person name="Doyle S."/>
        </authorList>
    </citation>
    <scope>NUCLEOTIDE SEQUENCE [LARGE SCALE GENOMIC DNA]</scope>
    <source>
        <strain evidence="1 2">NCTC13184</strain>
    </source>
</reference>
<dbReference type="EMBL" id="UGRU01000001">
    <property type="protein sequence ID" value="SUA47255.1"/>
    <property type="molecule type" value="Genomic_DNA"/>
</dbReference>
<evidence type="ECO:0000313" key="2">
    <source>
        <dbReference type="Proteomes" id="UP000255082"/>
    </source>
</evidence>